<dbReference type="PROSITE" id="PS50005">
    <property type="entry name" value="TPR"/>
    <property type="match status" value="7"/>
</dbReference>
<reference evidence="5 6" key="1">
    <citation type="submission" date="2020-08" db="EMBL/GenBank/DDBJ databases">
        <title>Bridging the membrane lipid divide: bacteria of the FCB group superphylum have the potential to synthesize archaeal ether lipids.</title>
        <authorList>
            <person name="Villanueva L."/>
            <person name="Von Meijenfeldt F.A.B."/>
            <person name="Westbye A.B."/>
            <person name="Yadav S."/>
            <person name="Hopmans E.C."/>
            <person name="Dutilh B.E."/>
            <person name="Sinninghe Damste J.S."/>
        </authorList>
    </citation>
    <scope>NUCLEOTIDE SEQUENCE [LARGE SCALE GENOMIC DNA]</scope>
    <source>
        <strain evidence="5">NIOZ-UU36</strain>
    </source>
</reference>
<feature type="domain" description="TIR" evidence="4">
    <location>
        <begin position="8"/>
        <end position="106"/>
    </location>
</feature>
<dbReference type="InterPro" id="IPR000157">
    <property type="entry name" value="TIR_dom"/>
</dbReference>
<dbReference type="Pfam" id="PF13414">
    <property type="entry name" value="TPR_11"/>
    <property type="match status" value="2"/>
</dbReference>
<evidence type="ECO:0000256" key="2">
    <source>
        <dbReference type="ARBA" id="ARBA00022803"/>
    </source>
</evidence>
<dbReference type="InterPro" id="IPR011990">
    <property type="entry name" value="TPR-like_helical_dom_sf"/>
</dbReference>
<dbReference type="Pfam" id="PF00515">
    <property type="entry name" value="TPR_1"/>
    <property type="match status" value="1"/>
</dbReference>
<dbReference type="Pfam" id="PF13432">
    <property type="entry name" value="TPR_16"/>
    <property type="match status" value="1"/>
</dbReference>
<feature type="repeat" description="TPR" evidence="3">
    <location>
        <begin position="286"/>
        <end position="319"/>
    </location>
</feature>
<dbReference type="SUPFAM" id="SSF52200">
    <property type="entry name" value="Toll/Interleukin receptor TIR domain"/>
    <property type="match status" value="1"/>
</dbReference>
<evidence type="ECO:0000313" key="6">
    <source>
        <dbReference type="Proteomes" id="UP000614469"/>
    </source>
</evidence>
<dbReference type="InterPro" id="IPR050498">
    <property type="entry name" value="Ycf3"/>
</dbReference>
<evidence type="ECO:0000313" key="5">
    <source>
        <dbReference type="EMBL" id="MBC8336483.1"/>
    </source>
</evidence>
<dbReference type="PANTHER" id="PTHR44858">
    <property type="entry name" value="TETRATRICOPEPTIDE REPEAT PROTEIN 6"/>
    <property type="match status" value="1"/>
</dbReference>
<dbReference type="PROSITE" id="PS50293">
    <property type="entry name" value="TPR_REGION"/>
    <property type="match status" value="3"/>
</dbReference>
<organism evidence="5 6">
    <name type="scientific">Candidatus Desulfolinea nitratireducens</name>
    <dbReference type="NCBI Taxonomy" id="2841698"/>
    <lineage>
        <taxon>Bacteria</taxon>
        <taxon>Bacillati</taxon>
        <taxon>Chloroflexota</taxon>
        <taxon>Anaerolineae</taxon>
        <taxon>Anaerolineales</taxon>
        <taxon>Anaerolineales incertae sedis</taxon>
        <taxon>Candidatus Desulfolinea</taxon>
    </lineage>
</organism>
<dbReference type="InterPro" id="IPR035897">
    <property type="entry name" value="Toll_tir_struct_dom_sf"/>
</dbReference>
<feature type="repeat" description="TPR" evidence="3">
    <location>
        <begin position="218"/>
        <end position="251"/>
    </location>
</feature>
<feature type="repeat" description="TPR" evidence="3">
    <location>
        <begin position="320"/>
        <end position="353"/>
    </location>
</feature>
<dbReference type="Pfam" id="PF13676">
    <property type="entry name" value="TIR_2"/>
    <property type="match status" value="1"/>
</dbReference>
<accession>A0A8J6NNU6</accession>
<dbReference type="Gene3D" id="1.25.40.10">
    <property type="entry name" value="Tetratricopeptide repeat domain"/>
    <property type="match status" value="3"/>
</dbReference>
<dbReference type="AlphaFoldDB" id="A0A8J6NNU6"/>
<dbReference type="SUPFAM" id="SSF48452">
    <property type="entry name" value="TPR-like"/>
    <property type="match status" value="1"/>
</dbReference>
<evidence type="ECO:0000259" key="4">
    <source>
        <dbReference type="Pfam" id="PF13676"/>
    </source>
</evidence>
<evidence type="ECO:0000256" key="3">
    <source>
        <dbReference type="PROSITE-ProRule" id="PRU00339"/>
    </source>
</evidence>
<gene>
    <name evidence="5" type="ORF">H8E29_14555</name>
</gene>
<name>A0A8J6NNU6_9CHLR</name>
<evidence type="ECO:0000256" key="1">
    <source>
        <dbReference type="ARBA" id="ARBA00022737"/>
    </source>
</evidence>
<feature type="repeat" description="TPR" evidence="3">
    <location>
        <begin position="252"/>
        <end position="285"/>
    </location>
</feature>
<dbReference type="GO" id="GO:0007165">
    <property type="term" value="P:signal transduction"/>
    <property type="evidence" value="ECO:0007669"/>
    <property type="project" value="InterPro"/>
</dbReference>
<dbReference type="SMART" id="SM00028">
    <property type="entry name" value="TPR"/>
    <property type="match status" value="7"/>
</dbReference>
<keyword evidence="2 3" id="KW-0802">TPR repeat</keyword>
<feature type="repeat" description="TPR" evidence="3">
    <location>
        <begin position="388"/>
        <end position="421"/>
    </location>
</feature>
<dbReference type="PANTHER" id="PTHR44858:SF1">
    <property type="entry name" value="UDP-N-ACETYLGLUCOSAMINE--PEPTIDE N-ACETYLGLUCOSAMINYLTRANSFERASE SPINDLY-RELATED"/>
    <property type="match status" value="1"/>
</dbReference>
<dbReference type="EMBL" id="JACNJN010000165">
    <property type="protein sequence ID" value="MBC8336483.1"/>
    <property type="molecule type" value="Genomic_DNA"/>
</dbReference>
<comment type="caution">
    <text evidence="5">The sequence shown here is derived from an EMBL/GenBank/DDBJ whole genome shotgun (WGS) entry which is preliminary data.</text>
</comment>
<feature type="repeat" description="TPR" evidence="3">
    <location>
        <begin position="184"/>
        <end position="217"/>
    </location>
</feature>
<feature type="repeat" description="TPR" evidence="3">
    <location>
        <begin position="354"/>
        <end position="387"/>
    </location>
</feature>
<keyword evidence="1" id="KW-0677">Repeat</keyword>
<dbReference type="InterPro" id="IPR019734">
    <property type="entry name" value="TPR_rpt"/>
</dbReference>
<dbReference type="Gene3D" id="3.40.50.10140">
    <property type="entry name" value="Toll/interleukin-1 receptor homology (TIR) domain"/>
    <property type="match status" value="1"/>
</dbReference>
<sequence>MGRVEKTVFISYRRTNFYTALAVYQDLTANGYDAYLDLKNDYTDNFEENNFENIKARAHFLTILSPSALEECNEPGDWLRRTIVQAIDQRRNIILLLLEGFEFDSPVTIEAFKGNLSPLKDCNGLKIYTEDFYNGLEKLRNEYLRSVPYDTPLKPLSNAVEKRTLEHKKIFNKMCLIREKELNAEKWFERGYVFALDKNFPEAIRCFSQTLRIQPKFADAYHNRGLAREKHGDLEGALADYDQTLRFQPNFPMAYVNRGNAYNRQGAYKAAINDYDQALRMKPDLAEAYLNRGNAHGARGNMQGAVRDYDEALRIRPDYAEVYNNRGIEHYNLGNLDDAIKDYDEAIRIQPDYTDAYHSRGLVHSAQGNLNDSIANFMRAIHLQPDYAAAYYNLAQVLEKKNKYKAALNNYQKYLYYSNGSENGIQERVKENILSLRKKIREKS</sequence>
<dbReference type="Proteomes" id="UP000614469">
    <property type="component" value="Unassembled WGS sequence"/>
</dbReference>
<protein>
    <submittedName>
        <fullName evidence="5">Tetratricopeptide repeat protein</fullName>
    </submittedName>
</protein>
<proteinExistence type="predicted"/>